<proteinExistence type="predicted"/>
<dbReference type="EMBL" id="GFTR01000760">
    <property type="protein sequence ID" value="JAW15666.1"/>
    <property type="molecule type" value="Transcribed_RNA"/>
</dbReference>
<protein>
    <submittedName>
        <fullName evidence="1">Uncharacterized protein</fullName>
    </submittedName>
</protein>
<evidence type="ECO:0000313" key="1">
    <source>
        <dbReference type="EMBL" id="JAW15666.1"/>
    </source>
</evidence>
<reference evidence="1" key="1">
    <citation type="journal article" date="2018" name="PLoS Negl. Trop. Dis.">
        <title>An insight into the salivary gland and fat body transcriptome of Panstrongylus lignarius (Hemiptera: Heteroptera), the main vector of Chagas disease in Peru.</title>
        <authorList>
            <person name="Nevoa J.C."/>
            <person name="Mendes M.T."/>
            <person name="da Silva M.V."/>
            <person name="Soares S.C."/>
            <person name="Oliveira C.J.F."/>
            <person name="Ribeiro J.M.C."/>
        </authorList>
    </citation>
    <scope>NUCLEOTIDE SEQUENCE</scope>
</reference>
<dbReference type="AlphaFoldDB" id="A0A224XT15"/>
<name>A0A224XT15_9HEMI</name>
<accession>A0A224XT15</accession>
<organism evidence="1">
    <name type="scientific">Panstrongylus lignarius</name>
    <dbReference type="NCBI Taxonomy" id="156445"/>
    <lineage>
        <taxon>Eukaryota</taxon>
        <taxon>Metazoa</taxon>
        <taxon>Ecdysozoa</taxon>
        <taxon>Arthropoda</taxon>
        <taxon>Hexapoda</taxon>
        <taxon>Insecta</taxon>
        <taxon>Pterygota</taxon>
        <taxon>Neoptera</taxon>
        <taxon>Paraneoptera</taxon>
        <taxon>Hemiptera</taxon>
        <taxon>Heteroptera</taxon>
        <taxon>Panheteroptera</taxon>
        <taxon>Cimicomorpha</taxon>
        <taxon>Reduviidae</taxon>
        <taxon>Triatominae</taxon>
        <taxon>Panstrongylus</taxon>
    </lineage>
</organism>
<sequence length="78" mass="9156">MTMQSSELVLPLMQLLLGNSICSSLHLHYYLSAPSFLIIPLQYISSFHHLHLFCLFQPKTGCQYQYHMHRPPYSIYLL</sequence>